<dbReference type="PROSITE" id="PS50808">
    <property type="entry name" value="ZF_BED"/>
    <property type="match status" value="3"/>
</dbReference>
<feature type="region of interest" description="Disordered" evidence="9">
    <location>
        <begin position="161"/>
        <end position="183"/>
    </location>
</feature>
<dbReference type="Proteomes" id="UP000095287">
    <property type="component" value="Unplaced"/>
</dbReference>
<evidence type="ECO:0000256" key="3">
    <source>
        <dbReference type="ARBA" id="ARBA00022771"/>
    </source>
</evidence>
<keyword evidence="3 8" id="KW-0863">Zinc-finger</keyword>
<proteinExistence type="predicted"/>
<dbReference type="Pfam" id="PF02892">
    <property type="entry name" value="zf-BED"/>
    <property type="match status" value="3"/>
</dbReference>
<feature type="domain" description="BED-type" evidence="10">
    <location>
        <begin position="316"/>
        <end position="365"/>
    </location>
</feature>
<dbReference type="InterPro" id="IPR052035">
    <property type="entry name" value="ZnF_BED_domain_contain"/>
</dbReference>
<keyword evidence="11" id="KW-1185">Reference proteome</keyword>
<feature type="compositionally biased region" description="Pro residues" evidence="9">
    <location>
        <begin position="164"/>
        <end position="176"/>
    </location>
</feature>
<evidence type="ECO:0000313" key="11">
    <source>
        <dbReference type="Proteomes" id="UP000095287"/>
    </source>
</evidence>
<feature type="region of interest" description="Disordered" evidence="9">
    <location>
        <begin position="1"/>
        <end position="31"/>
    </location>
</feature>
<dbReference type="SMART" id="SM00614">
    <property type="entry name" value="ZnF_BED"/>
    <property type="match status" value="3"/>
</dbReference>
<feature type="domain" description="BED-type" evidence="10">
    <location>
        <begin position="50"/>
        <end position="99"/>
    </location>
</feature>
<organism evidence="11 12">
    <name type="scientific">Steinernema glaseri</name>
    <dbReference type="NCBI Taxonomy" id="37863"/>
    <lineage>
        <taxon>Eukaryota</taxon>
        <taxon>Metazoa</taxon>
        <taxon>Ecdysozoa</taxon>
        <taxon>Nematoda</taxon>
        <taxon>Chromadorea</taxon>
        <taxon>Rhabditida</taxon>
        <taxon>Tylenchina</taxon>
        <taxon>Panagrolaimomorpha</taxon>
        <taxon>Strongyloidoidea</taxon>
        <taxon>Steinernematidae</taxon>
        <taxon>Steinernema</taxon>
    </lineage>
</organism>
<evidence type="ECO:0000256" key="2">
    <source>
        <dbReference type="ARBA" id="ARBA00022723"/>
    </source>
</evidence>
<evidence type="ECO:0000256" key="6">
    <source>
        <dbReference type="ARBA" id="ARBA00023163"/>
    </source>
</evidence>
<evidence type="ECO:0000256" key="7">
    <source>
        <dbReference type="ARBA" id="ARBA00023242"/>
    </source>
</evidence>
<keyword evidence="4" id="KW-0862">Zinc</keyword>
<name>A0A1I7YNN3_9BILA</name>
<dbReference type="GO" id="GO:0003677">
    <property type="term" value="F:DNA binding"/>
    <property type="evidence" value="ECO:0007669"/>
    <property type="project" value="InterPro"/>
</dbReference>
<dbReference type="WBParaSite" id="L893_g1817.t1">
    <property type="protein sequence ID" value="L893_g1817.t1"/>
    <property type="gene ID" value="L893_g1817"/>
</dbReference>
<evidence type="ECO:0000256" key="9">
    <source>
        <dbReference type="SAM" id="MobiDB-lite"/>
    </source>
</evidence>
<protein>
    <submittedName>
        <fullName evidence="12">BED-type domain-containing protein</fullName>
    </submittedName>
</protein>
<keyword evidence="6" id="KW-0804">Transcription</keyword>
<keyword evidence="7" id="KW-0539">Nucleus</keyword>
<keyword evidence="2" id="KW-0479">Metal-binding</keyword>
<accession>A0A1I7YNN3</accession>
<feature type="compositionally biased region" description="Polar residues" evidence="9">
    <location>
        <begin position="15"/>
        <end position="27"/>
    </location>
</feature>
<dbReference type="GO" id="GO:0008270">
    <property type="term" value="F:zinc ion binding"/>
    <property type="evidence" value="ECO:0007669"/>
    <property type="project" value="UniProtKB-KW"/>
</dbReference>
<evidence type="ECO:0000256" key="1">
    <source>
        <dbReference type="ARBA" id="ARBA00004123"/>
    </source>
</evidence>
<keyword evidence="5" id="KW-0805">Transcription regulation</keyword>
<evidence type="ECO:0000256" key="8">
    <source>
        <dbReference type="PROSITE-ProRule" id="PRU00027"/>
    </source>
</evidence>
<dbReference type="PANTHER" id="PTHR46481">
    <property type="entry name" value="ZINC FINGER BED DOMAIN-CONTAINING PROTEIN 4"/>
    <property type="match status" value="1"/>
</dbReference>
<feature type="domain" description="BED-type" evidence="10">
    <location>
        <begin position="183"/>
        <end position="232"/>
    </location>
</feature>
<reference evidence="12" key="1">
    <citation type="submission" date="2016-11" db="UniProtKB">
        <authorList>
            <consortium name="WormBaseParasite"/>
        </authorList>
    </citation>
    <scope>IDENTIFICATION</scope>
</reference>
<dbReference type="SUPFAM" id="SSF57667">
    <property type="entry name" value="beta-beta-alpha zinc fingers"/>
    <property type="match status" value="3"/>
</dbReference>
<dbReference type="AlphaFoldDB" id="A0A1I7YNN3"/>
<comment type="subcellular location">
    <subcellularLocation>
        <location evidence="1">Nucleus</location>
    </subcellularLocation>
</comment>
<dbReference type="PANTHER" id="PTHR46481:SF10">
    <property type="entry name" value="ZINC FINGER BED DOMAIN-CONTAINING PROTEIN 39"/>
    <property type="match status" value="1"/>
</dbReference>
<evidence type="ECO:0000259" key="10">
    <source>
        <dbReference type="PROSITE" id="PS50808"/>
    </source>
</evidence>
<dbReference type="GO" id="GO:0009791">
    <property type="term" value="P:post-embryonic development"/>
    <property type="evidence" value="ECO:0007669"/>
    <property type="project" value="UniProtKB-ARBA"/>
</dbReference>
<dbReference type="InterPro" id="IPR003656">
    <property type="entry name" value="Znf_BED"/>
</dbReference>
<dbReference type="InterPro" id="IPR036236">
    <property type="entry name" value="Znf_C2H2_sf"/>
</dbReference>
<evidence type="ECO:0000313" key="12">
    <source>
        <dbReference type="WBParaSite" id="L893_g1817.t1"/>
    </source>
</evidence>
<dbReference type="GO" id="GO:0005634">
    <property type="term" value="C:nucleus"/>
    <property type="evidence" value="ECO:0007669"/>
    <property type="project" value="UniProtKB-SubCell"/>
</dbReference>
<evidence type="ECO:0000256" key="5">
    <source>
        <dbReference type="ARBA" id="ARBA00023015"/>
    </source>
</evidence>
<evidence type="ECO:0000256" key="4">
    <source>
        <dbReference type="ARBA" id="ARBA00022833"/>
    </source>
</evidence>
<sequence length="517" mass="57841">MQNDEQFENIAMYPTNGSSQMPTTSEAESPRIGVELQLEAASSGIKRDRKNKSSVWHYFIDGGPNKKAICTLCNRPYSRYPSTLRSHLERFHKDEFVDRVPEGNNIGSATLNETPVPWSQSLEVLPGYAVKEEPTETVGGEQSELDRLMMNAIQDAAAGIADLPPSPALGGTPPPAEARRPRKNKSNVWEFFEYNALDGKAVCTLCQRSYSKYTSTMRQHLDHFHKEEWNSRLCEEGSDSAGALAGLQALQDLFSNNNTEDPLENQNLSEEAQESLLIRGAQSSEQSELLQTASRPRIQPLQATARIIKKSKRGRKRNSTVWDYFEYNAHSEKAVCTFCNRAYSKYPSTLRDHLERCHASMLKKPRLDDRAISSIFIRPAPSPLASSPQGSGQEPLHALTDLFANTSLPLALVDRPEFRQFASLLNPAFELPDSEQLQESLLQQYGDVKRRICDAILGSEGVSLSTAIWTAEEHGTPFLSVNAHFVSREKGRILSPLLDMRPLPEKYCIDDVVEVLN</sequence>